<evidence type="ECO:0000313" key="2">
    <source>
        <dbReference type="EMBL" id="ORV38670.1"/>
    </source>
</evidence>
<reference evidence="2 3" key="1">
    <citation type="submission" date="2016-01" db="EMBL/GenBank/DDBJ databases">
        <title>The new phylogeny of the genus Mycobacterium.</title>
        <authorList>
            <person name="Tarcisio F."/>
            <person name="Conor M."/>
            <person name="Antonella G."/>
            <person name="Elisabetta G."/>
            <person name="Giulia F.S."/>
            <person name="Sara T."/>
            <person name="Anna F."/>
            <person name="Clotilde B."/>
            <person name="Roberto B."/>
            <person name="Veronica D.S."/>
            <person name="Fabio R."/>
            <person name="Monica P."/>
            <person name="Olivier J."/>
            <person name="Enrico T."/>
            <person name="Nicola S."/>
        </authorList>
    </citation>
    <scope>NUCLEOTIDE SEQUENCE [LARGE SCALE GENOMIC DNA]</scope>
    <source>
        <strain evidence="2 3">DSM 44339</strain>
    </source>
</reference>
<evidence type="ECO:0000256" key="1">
    <source>
        <dbReference type="SAM" id="MobiDB-lite"/>
    </source>
</evidence>
<organism evidence="2 3">
    <name type="scientific">Mycolicibacterium doricum</name>
    <dbReference type="NCBI Taxonomy" id="126673"/>
    <lineage>
        <taxon>Bacteria</taxon>
        <taxon>Bacillati</taxon>
        <taxon>Actinomycetota</taxon>
        <taxon>Actinomycetes</taxon>
        <taxon>Mycobacteriales</taxon>
        <taxon>Mycobacteriaceae</taxon>
        <taxon>Mycolicibacterium</taxon>
    </lineage>
</organism>
<evidence type="ECO:0000313" key="3">
    <source>
        <dbReference type="Proteomes" id="UP000193564"/>
    </source>
</evidence>
<accession>A0A1X1T2V0</accession>
<gene>
    <name evidence="2" type="ORF">AWC01_14015</name>
</gene>
<dbReference type="Pfam" id="PF21804">
    <property type="entry name" value="Transposase_29"/>
    <property type="match status" value="1"/>
</dbReference>
<keyword evidence="3" id="KW-1185">Reference proteome</keyword>
<evidence type="ECO:0008006" key="4">
    <source>
        <dbReference type="Google" id="ProtNLM"/>
    </source>
</evidence>
<dbReference type="InterPro" id="IPR049343">
    <property type="entry name" value="Transposase_29"/>
</dbReference>
<proteinExistence type="predicted"/>
<name>A0A1X1T2V0_9MYCO</name>
<dbReference type="AlphaFoldDB" id="A0A1X1T2V0"/>
<dbReference type="InterPro" id="IPR010921">
    <property type="entry name" value="Trp_repressor/repl_initiator"/>
</dbReference>
<dbReference type="EMBL" id="LQOS01000040">
    <property type="protein sequence ID" value="ORV38670.1"/>
    <property type="molecule type" value="Genomic_DNA"/>
</dbReference>
<dbReference type="SUPFAM" id="SSF48295">
    <property type="entry name" value="TrpR-like"/>
    <property type="match status" value="1"/>
</dbReference>
<dbReference type="STRING" id="126673.AWC01_14015"/>
<sequence>MMAVMTTQPPLPLAPGDARPVGTAAAMVEDDDGGRVFVHGNLAYAWDAGDTAARRFAAVSLIRIKAATQLEAAEAFAVKPATVRRWDTQLTDSGVAGLLAERKGPKRRSKLTADTVAAIHRLRGGGASYRAIAAETGVSRGSVRNALVLTHGGPRTEEPCLATTSDAPVEREPEPEAEVEAEAEPAVEAEAKAQAKTEAKVETGCPAEVPDDPARVPVLADPVDRSGERALAAFGLIGYAAPVFTPCARAPLAGLLLALPALTATGLLECAHTVYGDFPNGFYSLDTMLCESVFRALLGEARAEGATRIDPSALGRVLGLDRAPEVKTIRRKIGLLAQAGRAGDWIAATAARHVQARPEQVAVCYVDGHVRAYQGTRKIAKTHVPRLKFPAPATVETWVADAAGDPLLVVMAEPAASLASELRRLIPELRALVGDDRRVLVGFDRGGWSPTLFADLDAAGFDTLTWRKGATADIAEHEFAEHTHTDEHGRTHTWRLADTGVELAIAEGPRAGEVFAMRQISLHDAAAARQMHILTTRADLPAAEIRYRMGSRWRQENHYRYGRIHFDLDSHDTYRATDDDANRMVPNPAKKPAYRAVEKARRALDLAETASDAALLAAHSPQPGTSVVLTNEMINTINADTHAAEAALDAALAAHQAIPVRVPLSQVNPGQQVLDTETKLIHHAIRIAAYNTMRSLARAILTDTGYTRADDEAHTLIRTALAGSGDIIPDHDTNTLHIRLDPLPAPRHTAAIDELCELLNDTHTAYPGTGLTLRYSIKFHRRPHTNY</sequence>
<protein>
    <recommendedName>
        <fullName evidence="4">Helix-turn-helix domain-containing protein</fullName>
    </recommendedName>
</protein>
<feature type="region of interest" description="Disordered" evidence="1">
    <location>
        <begin position="152"/>
        <end position="183"/>
    </location>
</feature>
<dbReference type="GO" id="GO:0043565">
    <property type="term" value="F:sequence-specific DNA binding"/>
    <property type="evidence" value="ECO:0007669"/>
    <property type="project" value="InterPro"/>
</dbReference>
<dbReference type="Proteomes" id="UP000193564">
    <property type="component" value="Unassembled WGS sequence"/>
</dbReference>
<comment type="caution">
    <text evidence="2">The sequence shown here is derived from an EMBL/GenBank/DDBJ whole genome shotgun (WGS) entry which is preliminary data.</text>
</comment>